<organism evidence="2 3">
    <name type="scientific">Streptomyces achromogenes</name>
    <dbReference type="NCBI Taxonomy" id="67255"/>
    <lineage>
        <taxon>Bacteria</taxon>
        <taxon>Bacillati</taxon>
        <taxon>Actinomycetota</taxon>
        <taxon>Actinomycetes</taxon>
        <taxon>Kitasatosporales</taxon>
        <taxon>Streptomycetaceae</taxon>
        <taxon>Streptomyces</taxon>
    </lineage>
</organism>
<evidence type="ECO:0000313" key="3">
    <source>
        <dbReference type="Proteomes" id="UP001622557"/>
    </source>
</evidence>
<feature type="domain" description="Tc1-like transposase DDE" evidence="1">
    <location>
        <begin position="5"/>
        <end position="72"/>
    </location>
</feature>
<reference evidence="2 3" key="1">
    <citation type="submission" date="2022-10" db="EMBL/GenBank/DDBJ databases">
        <title>The complete genomes of actinobacterial strains from the NBC collection.</title>
        <authorList>
            <person name="Joergensen T.S."/>
            <person name="Alvarez Arevalo M."/>
            <person name="Sterndorff E.B."/>
            <person name="Faurdal D."/>
            <person name="Vuksanovic O."/>
            <person name="Mourched A.-S."/>
            <person name="Charusanti P."/>
            <person name="Shaw S."/>
            <person name="Blin K."/>
            <person name="Weber T."/>
        </authorList>
    </citation>
    <scope>NUCLEOTIDE SEQUENCE [LARGE SCALE GENOMIC DNA]</scope>
    <source>
        <strain evidence="2 3">NBC_00156</strain>
    </source>
</reference>
<name>A0ABZ1KXP1_STRAH</name>
<dbReference type="InterPro" id="IPR038717">
    <property type="entry name" value="Tc1-like_DDE_dom"/>
</dbReference>
<dbReference type="Proteomes" id="UP001622557">
    <property type="component" value="Chromosome"/>
</dbReference>
<protein>
    <submittedName>
        <fullName evidence="2">Transposase</fullName>
    </submittedName>
</protein>
<proteinExistence type="predicted"/>
<dbReference type="Pfam" id="PF13358">
    <property type="entry name" value="DDE_3"/>
    <property type="match status" value="1"/>
</dbReference>
<evidence type="ECO:0000313" key="2">
    <source>
        <dbReference type="EMBL" id="WTQ85337.1"/>
    </source>
</evidence>
<gene>
    <name evidence="2" type="ORF">OG350_35790</name>
</gene>
<sequence>MMAVFSCYPAEIRIAIVLDNFSPHLTTKKDTRVGDWAAANNVEFAYTPTNSSWLNRIEAQFTALRYFALDGTDHASHKEQGSMIRRYIIWRNKHAADERLREVVNRANDA</sequence>
<keyword evidence="3" id="KW-1185">Reference proteome</keyword>
<evidence type="ECO:0000259" key="1">
    <source>
        <dbReference type="Pfam" id="PF13358"/>
    </source>
</evidence>
<accession>A0ABZ1KXP1</accession>
<dbReference type="EMBL" id="CP108164">
    <property type="protein sequence ID" value="WTQ85337.1"/>
    <property type="molecule type" value="Genomic_DNA"/>
</dbReference>